<name>A0A4R1F2N7_9GAMM</name>
<keyword evidence="4" id="KW-1185">Reference proteome</keyword>
<evidence type="ECO:0000256" key="1">
    <source>
        <dbReference type="SAM" id="SignalP"/>
    </source>
</evidence>
<dbReference type="CDD" id="cd00158">
    <property type="entry name" value="RHOD"/>
    <property type="match status" value="1"/>
</dbReference>
<reference evidence="3 4" key="1">
    <citation type="submission" date="2019-03" db="EMBL/GenBank/DDBJ databases">
        <title>Genomic Encyclopedia of Type Strains, Phase IV (KMG-IV): sequencing the most valuable type-strain genomes for metagenomic binning, comparative biology and taxonomic classification.</title>
        <authorList>
            <person name="Goeker M."/>
        </authorList>
    </citation>
    <scope>NUCLEOTIDE SEQUENCE [LARGE SCALE GENOMIC DNA]</scope>
    <source>
        <strain evidence="3 4">DSM 24830</strain>
    </source>
</reference>
<feature type="domain" description="Rhodanese" evidence="2">
    <location>
        <begin position="102"/>
        <end position="223"/>
    </location>
</feature>
<dbReference type="InterPro" id="IPR036873">
    <property type="entry name" value="Rhodanese-like_dom_sf"/>
</dbReference>
<dbReference type="EMBL" id="SMFQ01000002">
    <property type="protein sequence ID" value="TCJ88436.1"/>
    <property type="molecule type" value="Genomic_DNA"/>
</dbReference>
<dbReference type="Pfam" id="PF00581">
    <property type="entry name" value="Rhodanese"/>
    <property type="match status" value="1"/>
</dbReference>
<protein>
    <submittedName>
        <fullName evidence="3">Rhodanese-like domain-containing protein</fullName>
    </submittedName>
</protein>
<dbReference type="RefSeq" id="WP_131904132.1">
    <property type="nucleotide sequence ID" value="NZ_BAAAFU010000008.1"/>
</dbReference>
<dbReference type="Gene3D" id="3.40.250.10">
    <property type="entry name" value="Rhodanese-like domain"/>
    <property type="match status" value="1"/>
</dbReference>
<accession>A0A4R1F2N7</accession>
<dbReference type="OrthoDB" id="9784513at2"/>
<dbReference type="AlphaFoldDB" id="A0A4R1F2N7"/>
<evidence type="ECO:0000259" key="2">
    <source>
        <dbReference type="PROSITE" id="PS50206"/>
    </source>
</evidence>
<proteinExistence type="predicted"/>
<comment type="caution">
    <text evidence="3">The sequence shown here is derived from an EMBL/GenBank/DDBJ whole genome shotgun (WGS) entry which is preliminary data.</text>
</comment>
<evidence type="ECO:0000313" key="4">
    <source>
        <dbReference type="Proteomes" id="UP000294887"/>
    </source>
</evidence>
<dbReference type="SUPFAM" id="SSF52821">
    <property type="entry name" value="Rhodanese/Cell cycle control phosphatase"/>
    <property type="match status" value="1"/>
</dbReference>
<feature type="chain" id="PRO_5020722905" evidence="1">
    <location>
        <begin position="25"/>
        <end position="225"/>
    </location>
</feature>
<keyword evidence="1" id="KW-0732">Signal</keyword>
<evidence type="ECO:0000313" key="3">
    <source>
        <dbReference type="EMBL" id="TCJ88436.1"/>
    </source>
</evidence>
<feature type="signal peptide" evidence="1">
    <location>
        <begin position="1"/>
        <end position="24"/>
    </location>
</feature>
<sequence length="225" mass="24473">MKIKAVSLLVGGLMASLISVSAVADDSMNVKISPTLDSVNVVHMGDRITIQRDQDKGHTIPKLYAKTSRSCPPFCIQPSVAAPGVETIAELEMLDYLKQASTDNSVIVIDSRTNDWVARGTIPGSVNIPWTKLSVAGNGAWEDSEDAPSANDVMRDRFGVKGDDDKLDFSDAKTLVMFCNGSWCHQSTVNIRSLVKKGYPAEKIKWYRGGMQSWVTLGLTTVPPQ</sequence>
<gene>
    <name evidence="3" type="ORF">EV695_0290</name>
</gene>
<dbReference type="InterPro" id="IPR001763">
    <property type="entry name" value="Rhodanese-like_dom"/>
</dbReference>
<dbReference type="PROSITE" id="PS50206">
    <property type="entry name" value="RHODANESE_3"/>
    <property type="match status" value="1"/>
</dbReference>
<dbReference type="SMART" id="SM00450">
    <property type="entry name" value="RHOD"/>
    <property type="match status" value="1"/>
</dbReference>
<organism evidence="3 4">
    <name type="scientific">Cocleimonas flava</name>
    <dbReference type="NCBI Taxonomy" id="634765"/>
    <lineage>
        <taxon>Bacteria</taxon>
        <taxon>Pseudomonadati</taxon>
        <taxon>Pseudomonadota</taxon>
        <taxon>Gammaproteobacteria</taxon>
        <taxon>Thiotrichales</taxon>
        <taxon>Thiotrichaceae</taxon>
        <taxon>Cocleimonas</taxon>
    </lineage>
</organism>
<dbReference type="Proteomes" id="UP000294887">
    <property type="component" value="Unassembled WGS sequence"/>
</dbReference>